<name>A0A7F8QV58_LEPWE</name>
<dbReference type="GO" id="GO:0004993">
    <property type="term" value="F:G protein-coupled serotonin receptor activity"/>
    <property type="evidence" value="ECO:0007669"/>
    <property type="project" value="TreeGrafter"/>
</dbReference>
<evidence type="ECO:0000313" key="20">
    <source>
        <dbReference type="Proteomes" id="UP000245341"/>
    </source>
</evidence>
<dbReference type="GO" id="GO:0051378">
    <property type="term" value="F:serotonin binding"/>
    <property type="evidence" value="ECO:0007669"/>
    <property type="project" value="UniProtKB-ARBA"/>
</dbReference>
<dbReference type="GO" id="GO:0007208">
    <property type="term" value="P:phospholipase C-activating serotonin receptor signaling pathway"/>
    <property type="evidence" value="ECO:0007669"/>
    <property type="project" value="TreeGrafter"/>
</dbReference>
<dbReference type="GO" id="GO:0007187">
    <property type="term" value="P:G protein-coupled receptor signaling pathway, coupled to cyclic nucleotide second messenger"/>
    <property type="evidence" value="ECO:0007669"/>
    <property type="project" value="TreeGrafter"/>
</dbReference>
<feature type="transmembrane region" description="Helical" evidence="18">
    <location>
        <begin position="101"/>
        <end position="124"/>
    </location>
</feature>
<gene>
    <name evidence="21" type="primary">HTR2B</name>
</gene>
<keyword evidence="9" id="KW-0297">G-protein coupled receptor</keyword>
<dbReference type="SUPFAM" id="SSF81321">
    <property type="entry name" value="Family A G protein-coupled receptor-like"/>
    <property type="match status" value="1"/>
</dbReference>
<evidence type="ECO:0000256" key="8">
    <source>
        <dbReference type="ARBA" id="ARBA00023018"/>
    </source>
</evidence>
<dbReference type="PRINTS" id="PR00237">
    <property type="entry name" value="GPCRRHODOPSN"/>
</dbReference>
<keyword evidence="5" id="KW-0085">Behavior</keyword>
<dbReference type="InterPro" id="IPR017452">
    <property type="entry name" value="GPCR_Rhodpsn_7TM"/>
</dbReference>
<evidence type="ECO:0000256" key="7">
    <source>
        <dbReference type="ARBA" id="ARBA00022989"/>
    </source>
</evidence>
<dbReference type="GO" id="GO:0005886">
    <property type="term" value="C:plasma membrane"/>
    <property type="evidence" value="ECO:0007669"/>
    <property type="project" value="UniProtKB-SubCell"/>
</dbReference>
<evidence type="ECO:0000256" key="5">
    <source>
        <dbReference type="ARBA" id="ARBA00022610"/>
    </source>
</evidence>
<evidence type="ECO:0000256" key="2">
    <source>
        <dbReference type="ARBA" id="ARBA00017581"/>
    </source>
</evidence>
<proteinExistence type="predicted"/>
<dbReference type="Pfam" id="PF00001">
    <property type="entry name" value="7tm_1"/>
    <property type="match status" value="1"/>
</dbReference>
<comment type="subcellular location">
    <subcellularLocation>
        <location evidence="1">Cell membrane</location>
        <topology evidence="1">Multi-pass membrane protein</topology>
    </subcellularLocation>
    <subcellularLocation>
        <location evidence="17">Synapse</location>
        <location evidence="17">Synaptosome</location>
    </subcellularLocation>
</comment>
<evidence type="ECO:0000256" key="4">
    <source>
        <dbReference type="ARBA" id="ARBA00022599"/>
    </source>
</evidence>
<evidence type="ECO:0000256" key="13">
    <source>
        <dbReference type="ARBA" id="ARBA00023170"/>
    </source>
</evidence>
<dbReference type="FunFam" id="1.20.1070.10:FF:000523">
    <property type="entry name" value="5-hydroxytryptamine receptor 2B"/>
    <property type="match status" value="3"/>
</dbReference>
<evidence type="ECO:0000313" key="21">
    <source>
        <dbReference type="RefSeq" id="XP_030885019.1"/>
    </source>
</evidence>
<dbReference type="GO" id="GO:0030425">
    <property type="term" value="C:dendrite"/>
    <property type="evidence" value="ECO:0007669"/>
    <property type="project" value="TreeGrafter"/>
</dbReference>
<dbReference type="PANTHER" id="PTHR24247:SF31">
    <property type="entry name" value="5-HYDROXYTRYPTAMINE RECEPTOR 2B"/>
    <property type="match status" value="1"/>
</dbReference>
<keyword evidence="20" id="KW-1185">Reference proteome</keyword>
<dbReference type="GO" id="GO:0045202">
    <property type="term" value="C:synapse"/>
    <property type="evidence" value="ECO:0007669"/>
    <property type="project" value="UniProtKB-SubCell"/>
</dbReference>
<feature type="transmembrane region" description="Helical" evidence="18">
    <location>
        <begin position="136"/>
        <end position="166"/>
    </location>
</feature>
<dbReference type="SMART" id="SM01381">
    <property type="entry name" value="7TM_GPCR_Srsx"/>
    <property type="match status" value="1"/>
</dbReference>
<dbReference type="GeneID" id="102734362"/>
<keyword evidence="6 18" id="KW-0812">Transmembrane</keyword>
<keyword evidence="14" id="KW-0807">Transducer</keyword>
<evidence type="ECO:0000256" key="12">
    <source>
        <dbReference type="ARBA" id="ARBA00023157"/>
    </source>
</evidence>
<evidence type="ECO:0000256" key="9">
    <source>
        <dbReference type="ARBA" id="ARBA00023040"/>
    </source>
</evidence>
<evidence type="ECO:0000256" key="1">
    <source>
        <dbReference type="ARBA" id="ARBA00004651"/>
    </source>
</evidence>
<keyword evidence="4" id="KW-0771">Synaptosome</keyword>
<dbReference type="GO" id="GO:0030594">
    <property type="term" value="F:neurotransmitter receptor activity"/>
    <property type="evidence" value="ECO:0007669"/>
    <property type="project" value="TreeGrafter"/>
</dbReference>
<dbReference type="PANTHER" id="PTHR24247">
    <property type="entry name" value="5-HYDROXYTRYPTAMINE RECEPTOR"/>
    <property type="match status" value="1"/>
</dbReference>
<evidence type="ECO:0000256" key="10">
    <source>
        <dbReference type="ARBA" id="ARBA00023136"/>
    </source>
</evidence>
<dbReference type="CTD" id="3357"/>
<feature type="transmembrane region" description="Helical" evidence="18">
    <location>
        <begin position="303"/>
        <end position="327"/>
    </location>
</feature>
<keyword evidence="7 18" id="KW-1133">Transmembrane helix</keyword>
<reference evidence="21" key="1">
    <citation type="submission" date="2025-08" db="UniProtKB">
        <authorList>
            <consortium name="RefSeq"/>
        </authorList>
    </citation>
    <scope>IDENTIFICATION</scope>
    <source>
        <tissue evidence="21">Liver</tissue>
    </source>
</reference>
<dbReference type="GO" id="GO:0051209">
    <property type="term" value="P:release of sequestered calcium ion into cytosol"/>
    <property type="evidence" value="ECO:0007669"/>
    <property type="project" value="TreeGrafter"/>
</dbReference>
<protein>
    <recommendedName>
        <fullName evidence="2">5-hydroxytryptamine receptor 2B</fullName>
    </recommendedName>
    <alternativeName>
        <fullName evidence="16">Serotonin receptor 2B</fullName>
    </alternativeName>
</protein>
<dbReference type="GO" id="GO:0007268">
    <property type="term" value="P:chemical synaptic transmission"/>
    <property type="evidence" value="ECO:0007669"/>
    <property type="project" value="TreeGrafter"/>
</dbReference>
<organism evidence="20 21">
    <name type="scientific">Leptonychotes weddellii</name>
    <name type="common">Weddell seal</name>
    <name type="synonym">Otaria weddellii</name>
    <dbReference type="NCBI Taxonomy" id="9713"/>
    <lineage>
        <taxon>Eukaryota</taxon>
        <taxon>Metazoa</taxon>
        <taxon>Chordata</taxon>
        <taxon>Craniata</taxon>
        <taxon>Vertebrata</taxon>
        <taxon>Euteleostomi</taxon>
        <taxon>Mammalia</taxon>
        <taxon>Eutheria</taxon>
        <taxon>Laurasiatheria</taxon>
        <taxon>Carnivora</taxon>
        <taxon>Caniformia</taxon>
        <taxon>Pinnipedia</taxon>
        <taxon>Phocidae</taxon>
        <taxon>Monachinae</taxon>
        <taxon>Lobodontini</taxon>
        <taxon>Leptonychotes</taxon>
    </lineage>
</organism>
<keyword evidence="8" id="KW-0770">Synapse</keyword>
<accession>A0A7F8QV58</accession>
<keyword evidence="11" id="KW-0564">Palmitate</keyword>
<dbReference type="Proteomes" id="UP000245341">
    <property type="component" value="Unplaced"/>
</dbReference>
<sequence length="459" mass="51779">MFLKEGVNFGFECLAWVQCLKKQMTSLATDHADHCPELDHITQKQQMAFSYKISEQSTIPEHILQSSFHHLISANWSGLQTESIPEEMKQIGEQQGNKPRWAALLILMVIIPTIGGNVLVILAVSLEKKLQYATNYFLMSLAVADLLVGLFVMPIALLTIMFGIAIPVPIRGIETDVSNPSNITCVLTKDRFGNFMLFGSLAAFFTPLAIMIVTYFLTIHALKKKAYLVKTKPPQRLTWLAVSTVFQRDETPCSSPEKVAMLDGSNKDKTLPNSSDNILRRRMSTVGKKSVQTISNEQRASKVLGIVFFLFLLMWCPFFITNITLVLCDSCNQTTLKMLLEVFVWIGYVSSGVNPLVYTLFNKTFRNAFGRYITCNYQATKSVKTIRKCSSNIYFRNPMAENSKFFMKHGMRNGINPAMYQSPMRLRSSNIQASSIILLDTLLLTENEGDKTEEQVSYV</sequence>
<dbReference type="Gene3D" id="1.20.1070.10">
    <property type="entry name" value="Rhodopsin 7-helix transmembrane proteins"/>
    <property type="match status" value="2"/>
</dbReference>
<evidence type="ECO:0000256" key="15">
    <source>
        <dbReference type="ARBA" id="ARBA00023288"/>
    </source>
</evidence>
<feature type="transmembrane region" description="Helical" evidence="18">
    <location>
        <begin position="197"/>
        <end position="222"/>
    </location>
</feature>
<dbReference type="RefSeq" id="XP_030885019.1">
    <property type="nucleotide sequence ID" value="XM_031029159.1"/>
</dbReference>
<evidence type="ECO:0000256" key="16">
    <source>
        <dbReference type="ARBA" id="ARBA00032260"/>
    </source>
</evidence>
<keyword evidence="10 18" id="KW-0472">Membrane</keyword>
<keyword evidence="12" id="KW-1015">Disulfide bond</keyword>
<evidence type="ECO:0000256" key="3">
    <source>
        <dbReference type="ARBA" id="ARBA00022475"/>
    </source>
</evidence>
<keyword evidence="3" id="KW-1003">Cell membrane</keyword>
<dbReference type="InterPro" id="IPR000276">
    <property type="entry name" value="GPCR_Rhodpsn"/>
</dbReference>
<evidence type="ECO:0000259" key="19">
    <source>
        <dbReference type="PROSITE" id="PS50262"/>
    </source>
</evidence>
<evidence type="ECO:0000256" key="11">
    <source>
        <dbReference type="ARBA" id="ARBA00023139"/>
    </source>
</evidence>
<keyword evidence="13 21" id="KW-0675">Receptor</keyword>
<evidence type="ECO:0000256" key="17">
    <source>
        <dbReference type="ARBA" id="ARBA00034102"/>
    </source>
</evidence>
<dbReference type="AlphaFoldDB" id="A0A7F8QV58"/>
<feature type="transmembrane region" description="Helical" evidence="18">
    <location>
        <begin position="342"/>
        <end position="361"/>
    </location>
</feature>
<dbReference type="PROSITE" id="PS50262">
    <property type="entry name" value="G_PROTEIN_RECEP_F1_2"/>
    <property type="match status" value="1"/>
</dbReference>
<feature type="domain" description="G-protein coupled receptors family 1 profile" evidence="19">
    <location>
        <begin position="117"/>
        <end position="358"/>
    </location>
</feature>
<dbReference type="GO" id="GO:0007210">
    <property type="term" value="P:serotonin receptor signaling pathway"/>
    <property type="evidence" value="ECO:0007669"/>
    <property type="project" value="TreeGrafter"/>
</dbReference>
<keyword evidence="15" id="KW-0449">Lipoprotein</keyword>
<evidence type="ECO:0000256" key="6">
    <source>
        <dbReference type="ARBA" id="ARBA00022692"/>
    </source>
</evidence>
<evidence type="ECO:0000256" key="18">
    <source>
        <dbReference type="SAM" id="Phobius"/>
    </source>
</evidence>
<evidence type="ECO:0000256" key="14">
    <source>
        <dbReference type="ARBA" id="ARBA00023224"/>
    </source>
</evidence>